<organism evidence="9 10">
    <name type="scientific">Rhodopila globiformis</name>
    <name type="common">Rhodopseudomonas globiformis</name>
    <dbReference type="NCBI Taxonomy" id="1071"/>
    <lineage>
        <taxon>Bacteria</taxon>
        <taxon>Pseudomonadati</taxon>
        <taxon>Pseudomonadota</taxon>
        <taxon>Alphaproteobacteria</taxon>
        <taxon>Acetobacterales</taxon>
        <taxon>Acetobacteraceae</taxon>
        <taxon>Rhodopila</taxon>
    </lineage>
</organism>
<evidence type="ECO:0000256" key="3">
    <source>
        <dbReference type="ARBA" id="ARBA00022989"/>
    </source>
</evidence>
<dbReference type="PANTHER" id="PTHR37422:SF23">
    <property type="entry name" value="TEICHURONIC ACID BIOSYNTHESIS PROTEIN TUAE"/>
    <property type="match status" value="1"/>
</dbReference>
<evidence type="ECO:0000256" key="5">
    <source>
        <dbReference type="SAM" id="MobiDB-lite"/>
    </source>
</evidence>
<feature type="transmembrane region" description="Helical" evidence="6">
    <location>
        <begin position="40"/>
        <end position="63"/>
    </location>
</feature>
<proteinExistence type="predicted"/>
<sequence>MRDLMFAAVVMLLVPLGLVSAYTGILAWIWTALLAPNTLLYGFMSGVPFNKIIAIVTLLAVFLGREKKDLYLDKALVFLLLFSVAVTISWLGSLDPSAAGDDLYMKVIKIVVLAFTITAVMTTRHRIELAVLVCAVALGYFGVAEGLFSIASGGGHKILGEASIGDNNQLATALLMVAPLVYYLVLRSELAVIRIGLWVVLGLCVVTIVMTFSRGGFLGLLVLAAYLVKNSRKKFLAVFRVALAGILILTLAPSSWFHRLDTIQTADNDGSFMGRVVAWKMSLLIALDHPFFGGGMHAVQHGPVWTHYAPLLPRVNFVETPPPDVHPHAAHSIYFEVLGDLGFTGLALFLAVLVATLLSCRRIYRMSKGHPSLTWAADLARLLQVSIVVYMVTGAALSMAYFEFGYILIAIVSRCRRTVALALEAQAPDELSLIPNRTDPPWRTPAKATPSKPPRWSDRMPARPARWNSQGTERFPGME</sequence>
<feature type="transmembrane region" description="Helical" evidence="6">
    <location>
        <begin position="341"/>
        <end position="364"/>
    </location>
</feature>
<feature type="transmembrane region" description="Helical" evidence="6">
    <location>
        <begin position="234"/>
        <end position="252"/>
    </location>
</feature>
<keyword evidence="10" id="KW-1185">Reference proteome</keyword>
<dbReference type="PANTHER" id="PTHR37422">
    <property type="entry name" value="TEICHURONIC ACID BIOSYNTHESIS PROTEIN TUAE"/>
    <property type="match status" value="1"/>
</dbReference>
<protein>
    <submittedName>
        <fullName evidence="9">Putative O-glycosylation ligase, exosortase A system-associated</fullName>
    </submittedName>
</protein>
<name>A0A2S6MV31_RHOGL</name>
<comment type="subcellular location">
    <subcellularLocation>
        <location evidence="1">Membrane</location>
        <topology evidence="1">Multi-pass membrane protein</topology>
    </subcellularLocation>
</comment>
<gene>
    <name evidence="9" type="ORF">CCS01_30775</name>
</gene>
<comment type="caution">
    <text evidence="9">The sequence shown here is derived from an EMBL/GenBank/DDBJ whole genome shotgun (WGS) entry which is preliminary data.</text>
</comment>
<evidence type="ECO:0000313" key="9">
    <source>
        <dbReference type="EMBL" id="PPQ26209.1"/>
    </source>
</evidence>
<keyword evidence="2 6" id="KW-0812">Transmembrane</keyword>
<feature type="domain" description="DUF5935" evidence="8">
    <location>
        <begin position="1"/>
        <end position="184"/>
    </location>
</feature>
<keyword evidence="3 6" id="KW-1133">Transmembrane helix</keyword>
<feature type="domain" description="O-antigen ligase-related" evidence="7">
    <location>
        <begin position="200"/>
        <end position="350"/>
    </location>
</feature>
<evidence type="ECO:0000256" key="1">
    <source>
        <dbReference type="ARBA" id="ARBA00004141"/>
    </source>
</evidence>
<feature type="transmembrane region" description="Helical" evidence="6">
    <location>
        <begin position="198"/>
        <end position="228"/>
    </location>
</feature>
<dbReference type="AlphaFoldDB" id="A0A2S6MV31"/>
<keyword evidence="9" id="KW-0436">Ligase</keyword>
<dbReference type="Pfam" id="PF19358">
    <property type="entry name" value="DUF5935"/>
    <property type="match status" value="1"/>
</dbReference>
<dbReference type="Pfam" id="PF04932">
    <property type="entry name" value="Wzy_C"/>
    <property type="match status" value="1"/>
</dbReference>
<feature type="transmembrane region" description="Helical" evidence="6">
    <location>
        <begin position="384"/>
        <end position="409"/>
    </location>
</feature>
<reference evidence="9 10" key="1">
    <citation type="journal article" date="2018" name="Arch. Microbiol.">
        <title>New insights into the metabolic potential of the phototrophic purple bacterium Rhodopila globiformis DSM 161(T) from its draft genome sequence and evidence for a vanadium-dependent nitrogenase.</title>
        <authorList>
            <person name="Imhoff J.F."/>
            <person name="Rahn T."/>
            <person name="Kunzel S."/>
            <person name="Neulinger S.C."/>
        </authorList>
    </citation>
    <scope>NUCLEOTIDE SEQUENCE [LARGE SCALE GENOMIC DNA]</scope>
    <source>
        <strain evidence="9 10">DSM 161</strain>
    </source>
</reference>
<feature type="transmembrane region" description="Helical" evidence="6">
    <location>
        <begin position="170"/>
        <end position="186"/>
    </location>
</feature>
<dbReference type="InterPro" id="IPR007016">
    <property type="entry name" value="O-antigen_ligase-rel_domated"/>
</dbReference>
<feature type="region of interest" description="Disordered" evidence="5">
    <location>
        <begin position="434"/>
        <end position="479"/>
    </location>
</feature>
<dbReference type="InterPro" id="IPR051533">
    <property type="entry name" value="WaaL-like"/>
</dbReference>
<feature type="transmembrane region" description="Helical" evidence="6">
    <location>
        <begin position="75"/>
        <end position="91"/>
    </location>
</feature>
<dbReference type="Proteomes" id="UP000239724">
    <property type="component" value="Unassembled WGS sequence"/>
</dbReference>
<evidence type="ECO:0000256" key="4">
    <source>
        <dbReference type="ARBA" id="ARBA00023136"/>
    </source>
</evidence>
<keyword evidence="4 6" id="KW-0472">Membrane</keyword>
<feature type="transmembrane region" description="Helical" evidence="6">
    <location>
        <begin position="129"/>
        <end position="150"/>
    </location>
</feature>
<dbReference type="NCBIfam" id="TIGR03097">
    <property type="entry name" value="PEP_O_lig_1"/>
    <property type="match status" value="1"/>
</dbReference>
<feature type="transmembrane region" description="Helical" evidence="6">
    <location>
        <begin position="103"/>
        <end position="122"/>
    </location>
</feature>
<dbReference type="InterPro" id="IPR045979">
    <property type="entry name" value="DUF5935"/>
</dbReference>
<dbReference type="EMBL" id="NHRY01000272">
    <property type="protein sequence ID" value="PPQ26209.1"/>
    <property type="molecule type" value="Genomic_DNA"/>
</dbReference>
<evidence type="ECO:0000313" key="10">
    <source>
        <dbReference type="Proteomes" id="UP000239724"/>
    </source>
</evidence>
<accession>A0A2S6MV31</accession>
<dbReference type="GO" id="GO:0016020">
    <property type="term" value="C:membrane"/>
    <property type="evidence" value="ECO:0007669"/>
    <property type="project" value="UniProtKB-SubCell"/>
</dbReference>
<dbReference type="InterPro" id="IPR017528">
    <property type="entry name" value="CHP03097O-antigen_lig-rel"/>
</dbReference>
<evidence type="ECO:0000259" key="7">
    <source>
        <dbReference type="Pfam" id="PF04932"/>
    </source>
</evidence>
<evidence type="ECO:0000259" key="8">
    <source>
        <dbReference type="Pfam" id="PF19358"/>
    </source>
</evidence>
<evidence type="ECO:0000256" key="6">
    <source>
        <dbReference type="SAM" id="Phobius"/>
    </source>
</evidence>
<evidence type="ECO:0000256" key="2">
    <source>
        <dbReference type="ARBA" id="ARBA00022692"/>
    </source>
</evidence>
<dbReference type="GO" id="GO:0016874">
    <property type="term" value="F:ligase activity"/>
    <property type="evidence" value="ECO:0007669"/>
    <property type="project" value="UniProtKB-KW"/>
</dbReference>